<name>A0AAV5QR39_9ASCO</name>
<feature type="compositionally biased region" description="Basic and acidic residues" evidence="1">
    <location>
        <begin position="11"/>
        <end position="23"/>
    </location>
</feature>
<comment type="caution">
    <text evidence="2">The sequence shown here is derived from an EMBL/GenBank/DDBJ whole genome shotgun (WGS) entry which is preliminary data.</text>
</comment>
<evidence type="ECO:0000313" key="2">
    <source>
        <dbReference type="EMBL" id="GMM37209.1"/>
    </source>
</evidence>
<feature type="region of interest" description="Disordered" evidence="1">
    <location>
        <begin position="152"/>
        <end position="179"/>
    </location>
</feature>
<dbReference type="Proteomes" id="UP001360560">
    <property type="component" value="Unassembled WGS sequence"/>
</dbReference>
<protein>
    <submittedName>
        <fullName evidence="2">Uncharacterized protein</fullName>
    </submittedName>
</protein>
<dbReference type="AlphaFoldDB" id="A0AAV5QR39"/>
<evidence type="ECO:0000256" key="1">
    <source>
        <dbReference type="SAM" id="MobiDB-lite"/>
    </source>
</evidence>
<gene>
    <name evidence="2" type="ORF">DASC09_045340</name>
</gene>
<reference evidence="2 3" key="1">
    <citation type="journal article" date="2023" name="Elife">
        <title>Identification of key yeast species and microbe-microbe interactions impacting larval growth of Drosophila in the wild.</title>
        <authorList>
            <person name="Mure A."/>
            <person name="Sugiura Y."/>
            <person name="Maeda R."/>
            <person name="Honda K."/>
            <person name="Sakurai N."/>
            <person name="Takahashi Y."/>
            <person name="Watada M."/>
            <person name="Katoh T."/>
            <person name="Gotoh A."/>
            <person name="Gotoh Y."/>
            <person name="Taniguchi I."/>
            <person name="Nakamura K."/>
            <person name="Hayashi T."/>
            <person name="Katayama T."/>
            <person name="Uemura T."/>
            <person name="Hattori Y."/>
        </authorList>
    </citation>
    <scope>NUCLEOTIDE SEQUENCE [LARGE SCALE GENOMIC DNA]</scope>
    <source>
        <strain evidence="2 3">SC-9</strain>
    </source>
</reference>
<organism evidence="2 3">
    <name type="scientific">Saccharomycopsis crataegensis</name>
    <dbReference type="NCBI Taxonomy" id="43959"/>
    <lineage>
        <taxon>Eukaryota</taxon>
        <taxon>Fungi</taxon>
        <taxon>Dikarya</taxon>
        <taxon>Ascomycota</taxon>
        <taxon>Saccharomycotina</taxon>
        <taxon>Saccharomycetes</taxon>
        <taxon>Saccharomycopsidaceae</taxon>
        <taxon>Saccharomycopsis</taxon>
    </lineage>
</organism>
<accession>A0AAV5QR39</accession>
<dbReference type="GeneID" id="90075184"/>
<dbReference type="Pfam" id="PF12622">
    <property type="entry name" value="NpwBP"/>
    <property type="match status" value="1"/>
</dbReference>
<evidence type="ECO:0000313" key="3">
    <source>
        <dbReference type="Proteomes" id="UP001360560"/>
    </source>
</evidence>
<feature type="region of interest" description="Disordered" evidence="1">
    <location>
        <begin position="1"/>
        <end position="87"/>
    </location>
</feature>
<proteinExistence type="predicted"/>
<dbReference type="RefSeq" id="XP_064854205.1">
    <property type="nucleotide sequence ID" value="XM_064998133.1"/>
</dbReference>
<sequence>MIKKGYNIAAEEQKKQKKREINKNKNKLKQQQQQQQQHHHHHHHHQDQPKYPKPSSITDDRKLGPKSVFFDPELNPQGIAPHGLKNHYYPLKYSHDYQAADKVKSIPLPSEPVPKYFKFYEKSESSSYQAPEIINENASTGGLVPTALLVKKRQRNNQKQPINDNSKKVKLETVADDEY</sequence>
<keyword evidence="3" id="KW-1185">Reference proteome</keyword>
<dbReference type="EMBL" id="BTFZ01000011">
    <property type="protein sequence ID" value="GMM37209.1"/>
    <property type="molecule type" value="Genomic_DNA"/>
</dbReference>